<sequence length="673" mass="77713">MNPKDVAEWRENIIKLPDHHFFDLIQLYLGKIKTPFNKQRLAEQLSAFLRKPAIQEKIAESLDSYDILILKAVSEIPNPTQSMLSIFFSKKISYSELSEKLLNAEERLLLYRVQNNDGDKIYKINPILQKIIEPFLSPNLFFMPEKTGQVKSKEININDTALAGIYSFCIHNEAVLKNDGSFKKKYEDLIKDVFPWLSEKTKHIDSIFLACESLGLVFRTENGFAVQKAKWGAFSQLNKLERLVYFMAASLFKMRKENLQKLVIILFEFLNSFYPDAYYEEEDVEQFFLLLYMQNFSSAVQNEIGNENILHTNFIDTAELFGILCREKNLIYLNPELFKNAEEPQKPLLIDPSFEVTVLPDSNLKHLLSAAECMEPVLIQTTGKFEITKKACSRIFQSELTSENIYKILSDATGHEIPQNIRVSINEWYKNFTSLELYSGFVVSVNKEKEKFFELDTPLKKLVRKKIAEGVYLLNVQDLKDFEQAVYKSGLEFIFYKNKPPQSSSVRNFQKLNLFSQKEKKDYTKKLDWVKKQKERENKYSKTLSQLSAILKDLHLTKEDAKAVSSRINRKAIITEGQLKDGVFKFTKKEASGLDFLGKQKIAEQAILGNHSLEIELHTEKGKEKISGVPEDILKQEKDAVLILACDNLKDKLKISIAHISKIKLIQNSIFSE</sequence>
<dbReference type="EMBL" id="AGDV01000012">
    <property type="protein sequence ID" value="EMB33249.1"/>
    <property type="molecule type" value="Genomic_DNA"/>
</dbReference>
<comment type="caution">
    <text evidence="1">The sequence shown here is derived from an EMBL/GenBank/DDBJ whole genome shotgun (WGS) entry which is preliminary data.</text>
</comment>
<proteinExistence type="predicted"/>
<name>A0A0E2EGY9_TREDN</name>
<dbReference type="PATRIC" id="fig|999432.5.peg.1670"/>
<dbReference type="RefSeq" id="WP_002684745.1">
    <property type="nucleotide sequence ID" value="NZ_CM001795.1"/>
</dbReference>
<reference evidence="1" key="1">
    <citation type="submission" date="2012-01" db="EMBL/GenBank/DDBJ databases">
        <title>The Genome Sequence of Treponema denticola H-22.</title>
        <authorList>
            <consortium name="The Broad Institute Genome Sequencing Platform"/>
            <person name="Earl A."/>
            <person name="Ward D."/>
            <person name="Feldgarden M."/>
            <person name="Gevers D."/>
            <person name="Blanton J.M."/>
            <person name="Fenno C.J."/>
            <person name="Baranova O.V."/>
            <person name="Mathney J."/>
            <person name="Dewhirst F.E."/>
            <person name="Izard J."/>
            <person name="Young S.K."/>
            <person name="Zeng Q."/>
            <person name="Gargeya S."/>
            <person name="Fitzgerald M."/>
            <person name="Haas B."/>
            <person name="Abouelleil A."/>
            <person name="Alvarado L."/>
            <person name="Arachchi H.M."/>
            <person name="Berlin A."/>
            <person name="Chapman S.B."/>
            <person name="Gearin G."/>
            <person name="Goldberg J."/>
            <person name="Griggs A."/>
            <person name="Gujja S."/>
            <person name="Hansen M."/>
            <person name="Heiman D."/>
            <person name="Howarth C."/>
            <person name="Larimer J."/>
            <person name="Lui A."/>
            <person name="MacDonald P.J.P."/>
            <person name="McCowen C."/>
            <person name="Montmayeur A."/>
            <person name="Murphy C."/>
            <person name="Neiman D."/>
            <person name="Pearson M."/>
            <person name="Priest M."/>
            <person name="Roberts A."/>
            <person name="Saif S."/>
            <person name="Shea T."/>
            <person name="Sisk P."/>
            <person name="Stolte C."/>
            <person name="Sykes S."/>
            <person name="Wortman J."/>
            <person name="Nusbaum C."/>
            <person name="Birren B."/>
        </authorList>
    </citation>
    <scope>NUCLEOTIDE SEQUENCE [LARGE SCALE GENOMIC DNA]</scope>
    <source>
        <strain evidence="1">H-22</strain>
    </source>
</reference>
<evidence type="ECO:0000313" key="1">
    <source>
        <dbReference type="EMBL" id="EMB33249.1"/>
    </source>
</evidence>
<dbReference type="AlphaFoldDB" id="A0A0E2EGY9"/>
<dbReference type="HOGENOM" id="CLU_403286_0_0_12"/>
<gene>
    <name evidence="1" type="ORF">HMPREF9726_01610</name>
</gene>
<dbReference type="Proteomes" id="UP000011705">
    <property type="component" value="Chromosome"/>
</dbReference>
<protein>
    <recommendedName>
        <fullName evidence="2">Helicase XPB/Ssl2 N-terminal domain-containing protein</fullName>
    </recommendedName>
</protein>
<evidence type="ECO:0008006" key="2">
    <source>
        <dbReference type="Google" id="ProtNLM"/>
    </source>
</evidence>
<accession>A0A0E2EGY9</accession>
<organism evidence="1">
    <name type="scientific">Treponema denticola H-22</name>
    <dbReference type="NCBI Taxonomy" id="999432"/>
    <lineage>
        <taxon>Bacteria</taxon>
        <taxon>Pseudomonadati</taxon>
        <taxon>Spirochaetota</taxon>
        <taxon>Spirochaetia</taxon>
        <taxon>Spirochaetales</taxon>
        <taxon>Treponemataceae</taxon>
        <taxon>Treponema</taxon>
    </lineage>
</organism>